<feature type="transmembrane region" description="Helical" evidence="11">
    <location>
        <begin position="301"/>
        <end position="320"/>
    </location>
</feature>
<evidence type="ECO:0000256" key="10">
    <source>
        <dbReference type="ARBA" id="ARBA00023201"/>
    </source>
</evidence>
<evidence type="ECO:0000256" key="2">
    <source>
        <dbReference type="ARBA" id="ARBA00005248"/>
    </source>
</evidence>
<dbReference type="AlphaFoldDB" id="A0AAD5HCX4"/>
<proteinExistence type="inferred from homology"/>
<dbReference type="InterPro" id="IPR038770">
    <property type="entry name" value="Na+/solute_symporter_sf"/>
</dbReference>
<gene>
    <name evidence="13" type="ORF">K450DRAFT_174883</name>
</gene>
<evidence type="ECO:0000256" key="4">
    <source>
        <dbReference type="ARBA" id="ARBA00022449"/>
    </source>
</evidence>
<keyword evidence="8" id="KW-0406">Ion transport</keyword>
<dbReference type="GeneID" id="75909560"/>
<dbReference type="Proteomes" id="UP001206595">
    <property type="component" value="Unassembled WGS sequence"/>
</dbReference>
<evidence type="ECO:0000256" key="6">
    <source>
        <dbReference type="ARBA" id="ARBA00022989"/>
    </source>
</evidence>
<evidence type="ECO:0000256" key="1">
    <source>
        <dbReference type="ARBA" id="ARBA00004141"/>
    </source>
</evidence>
<feature type="transmembrane region" description="Helical" evidence="11">
    <location>
        <begin position="241"/>
        <end position="261"/>
    </location>
</feature>
<feature type="transmembrane region" description="Helical" evidence="11">
    <location>
        <begin position="39"/>
        <end position="59"/>
    </location>
</feature>
<accession>A0AAD5HCX4</accession>
<dbReference type="Gene3D" id="1.20.1530.20">
    <property type="match status" value="1"/>
</dbReference>
<protein>
    <recommendedName>
        <fullName evidence="12">Cation/H+ exchanger transmembrane domain-containing protein</fullName>
    </recommendedName>
</protein>
<feature type="transmembrane region" description="Helical" evidence="11">
    <location>
        <begin position="12"/>
        <end position="32"/>
    </location>
</feature>
<dbReference type="GO" id="GO:0036376">
    <property type="term" value="P:sodium ion export across plasma membrane"/>
    <property type="evidence" value="ECO:0007669"/>
    <property type="project" value="InterPro"/>
</dbReference>
<evidence type="ECO:0000256" key="3">
    <source>
        <dbReference type="ARBA" id="ARBA00022448"/>
    </source>
</evidence>
<evidence type="ECO:0000256" key="9">
    <source>
        <dbReference type="ARBA" id="ARBA00023136"/>
    </source>
</evidence>
<evidence type="ECO:0000313" key="14">
    <source>
        <dbReference type="Proteomes" id="UP001206595"/>
    </source>
</evidence>
<dbReference type="GO" id="GO:0005886">
    <property type="term" value="C:plasma membrane"/>
    <property type="evidence" value="ECO:0007669"/>
    <property type="project" value="InterPro"/>
</dbReference>
<dbReference type="GO" id="GO:0015385">
    <property type="term" value="F:sodium:proton antiporter activity"/>
    <property type="evidence" value="ECO:0007669"/>
    <property type="project" value="InterPro"/>
</dbReference>
<comment type="subcellular location">
    <subcellularLocation>
        <location evidence="1">Membrane</location>
        <topology evidence="1">Multi-pass membrane protein</topology>
    </subcellularLocation>
</comment>
<evidence type="ECO:0000256" key="11">
    <source>
        <dbReference type="SAM" id="Phobius"/>
    </source>
</evidence>
<evidence type="ECO:0000256" key="5">
    <source>
        <dbReference type="ARBA" id="ARBA00022692"/>
    </source>
</evidence>
<feature type="transmembrane region" description="Helical" evidence="11">
    <location>
        <begin position="364"/>
        <end position="384"/>
    </location>
</feature>
<evidence type="ECO:0000256" key="7">
    <source>
        <dbReference type="ARBA" id="ARBA00023053"/>
    </source>
</evidence>
<evidence type="ECO:0000313" key="13">
    <source>
        <dbReference type="EMBL" id="KAI8579557.1"/>
    </source>
</evidence>
<keyword evidence="14" id="KW-1185">Reference proteome</keyword>
<feature type="non-terminal residue" evidence="13">
    <location>
        <position position="1"/>
    </location>
</feature>
<feature type="domain" description="Cation/H+ exchanger transmembrane" evidence="12">
    <location>
        <begin position="31"/>
        <end position="383"/>
    </location>
</feature>
<dbReference type="PANTHER" id="PTHR31382">
    <property type="entry name" value="NA(+)/H(+) ANTIPORTER"/>
    <property type="match status" value="1"/>
</dbReference>
<reference evidence="13" key="2">
    <citation type="journal article" date="2022" name="Proc. Natl. Acad. Sci. U.S.A.">
        <title>Diploid-dominant life cycles characterize the early evolution of Fungi.</title>
        <authorList>
            <person name="Amses K.R."/>
            <person name="Simmons D.R."/>
            <person name="Longcore J.E."/>
            <person name="Mondo S.J."/>
            <person name="Seto K."/>
            <person name="Jeronimo G.H."/>
            <person name="Bonds A.E."/>
            <person name="Quandt C.A."/>
            <person name="Davis W.J."/>
            <person name="Chang Y."/>
            <person name="Federici B.A."/>
            <person name="Kuo A."/>
            <person name="LaButti K."/>
            <person name="Pangilinan J."/>
            <person name="Andreopoulos W."/>
            <person name="Tritt A."/>
            <person name="Riley R."/>
            <person name="Hundley H."/>
            <person name="Johnson J."/>
            <person name="Lipzen A."/>
            <person name="Barry K."/>
            <person name="Lang B.F."/>
            <person name="Cuomo C.A."/>
            <person name="Buchler N.E."/>
            <person name="Grigoriev I.V."/>
            <person name="Spatafora J.W."/>
            <person name="Stajich J.E."/>
            <person name="James T.Y."/>
        </authorList>
    </citation>
    <scope>NUCLEOTIDE SEQUENCE</scope>
    <source>
        <strain evidence="13">AG</strain>
    </source>
</reference>
<dbReference type="GO" id="GO:0042391">
    <property type="term" value="P:regulation of membrane potential"/>
    <property type="evidence" value="ECO:0007669"/>
    <property type="project" value="InterPro"/>
</dbReference>
<feature type="transmembrane region" description="Helical" evidence="11">
    <location>
        <begin position="206"/>
        <end position="229"/>
    </location>
</feature>
<dbReference type="GO" id="GO:0120029">
    <property type="term" value="P:proton export across plasma membrane"/>
    <property type="evidence" value="ECO:0007669"/>
    <property type="project" value="InterPro"/>
</dbReference>
<dbReference type="InterPro" id="IPR006153">
    <property type="entry name" value="Cation/H_exchanger_TM"/>
</dbReference>
<dbReference type="EMBL" id="MU620919">
    <property type="protein sequence ID" value="KAI8579557.1"/>
    <property type="molecule type" value="Genomic_DNA"/>
</dbReference>
<comment type="caution">
    <text evidence="13">The sequence shown here is derived from an EMBL/GenBank/DDBJ whole genome shotgun (WGS) entry which is preliminary data.</text>
</comment>
<name>A0AAD5HCX4_UMBRA</name>
<keyword evidence="7" id="KW-0915">Sodium</keyword>
<evidence type="ECO:0000256" key="8">
    <source>
        <dbReference type="ARBA" id="ARBA00023065"/>
    </source>
</evidence>
<keyword evidence="3" id="KW-0813">Transport</keyword>
<organism evidence="13 14">
    <name type="scientific">Umbelopsis ramanniana AG</name>
    <dbReference type="NCBI Taxonomy" id="1314678"/>
    <lineage>
        <taxon>Eukaryota</taxon>
        <taxon>Fungi</taxon>
        <taxon>Fungi incertae sedis</taxon>
        <taxon>Mucoromycota</taxon>
        <taxon>Mucoromycotina</taxon>
        <taxon>Umbelopsidomycetes</taxon>
        <taxon>Umbelopsidales</taxon>
        <taxon>Umbelopsidaceae</taxon>
        <taxon>Umbelopsis</taxon>
    </lineage>
</organism>
<keyword evidence="10" id="KW-0739">Sodium transport</keyword>
<feature type="transmembrane region" description="Helical" evidence="11">
    <location>
        <begin position="102"/>
        <end position="128"/>
    </location>
</feature>
<feature type="transmembrane region" description="Helical" evidence="11">
    <location>
        <begin position="332"/>
        <end position="352"/>
    </location>
</feature>
<keyword evidence="5 11" id="KW-0812">Transmembrane</keyword>
<dbReference type="InterPro" id="IPR004712">
    <property type="entry name" value="Na+/H+_antiporter_fungi"/>
</dbReference>
<reference evidence="13" key="1">
    <citation type="submission" date="2021-06" db="EMBL/GenBank/DDBJ databases">
        <authorList>
            <consortium name="DOE Joint Genome Institute"/>
            <person name="Mondo S.J."/>
            <person name="Amses K.R."/>
            <person name="Simmons D.R."/>
            <person name="Longcore J.E."/>
            <person name="Seto K."/>
            <person name="Alves G.H."/>
            <person name="Bonds A.E."/>
            <person name="Quandt C.A."/>
            <person name="Davis W.J."/>
            <person name="Chang Y."/>
            <person name="Letcher P.M."/>
            <person name="Powell M.J."/>
            <person name="Kuo A."/>
            <person name="Labutti K."/>
            <person name="Pangilinan J."/>
            <person name="Andreopoulos W."/>
            <person name="Tritt A."/>
            <person name="Riley R."/>
            <person name="Hundley H."/>
            <person name="Johnson J."/>
            <person name="Lipzen A."/>
            <person name="Barry K."/>
            <person name="Berbee M.L."/>
            <person name="Buchler N.E."/>
            <person name="Grigoriev I.V."/>
            <person name="Spatafora J.W."/>
            <person name="Stajich J.E."/>
            <person name="James T.Y."/>
        </authorList>
    </citation>
    <scope>NUCLEOTIDE SEQUENCE</scope>
    <source>
        <strain evidence="13">AG</strain>
    </source>
</reference>
<dbReference type="Pfam" id="PF00999">
    <property type="entry name" value="Na_H_Exchanger"/>
    <property type="match status" value="1"/>
</dbReference>
<dbReference type="RefSeq" id="XP_051444561.1">
    <property type="nucleotide sequence ID" value="XM_051584210.1"/>
</dbReference>
<comment type="similarity">
    <text evidence="2">Belongs to the fungal Na(+)/H(+) exchanger family.</text>
</comment>
<keyword evidence="9 11" id="KW-0472">Membrane</keyword>
<dbReference type="FunFam" id="1.20.1530.20:FF:000015">
    <property type="entry name" value="Na(+)/H(+) antiporter 2"/>
    <property type="match status" value="1"/>
</dbReference>
<dbReference type="PANTHER" id="PTHR31382:SF1">
    <property type="entry name" value="SODIUM ION_PROTON EXCHANGER (EUROFUNG)"/>
    <property type="match status" value="1"/>
</dbReference>
<keyword evidence="6 11" id="KW-1133">Transmembrane helix</keyword>
<sequence length="389" mass="43405">MTGITVFPGEISAFTEAIAVLSGFIVIFGFVSMFVKEKLFISEAFVAVVVGIIAGPLVANGINPYSWNDTDEITKQLTRCVIAIQVMASGIELPKHYLKKEWLTMLLLLGPVMVYMWLMSGLFIWWLIPPLNYLESLAIAACVTPTDPILANSVVKGRFAEKHVPAHIRNALSAESGANDGMGFPFLFLAVYLLSEDSVGEAIGKWFYLTWLFQILLSCVIGLVVGYVARKILQWSERHHYIDKPSFLCFAIALALFLMSMTGFTGSDDLLACFVAGNAFSWDDWFRQETEEAHFQDVIDMMLNLAVFVYIGCIIPWSSFSMPELGVEPWRLVVIAILILLFRRLPIVLLLKPVLPALKTYREAFFAGWFGPMGVGAVFLSILAKEELE</sequence>
<evidence type="ECO:0000259" key="12">
    <source>
        <dbReference type="Pfam" id="PF00999"/>
    </source>
</evidence>
<keyword evidence="4" id="KW-0050">Antiport</keyword>